<name>A0A923MSZ4_9BURK</name>
<sequence>MFDLSATRLLASAPTSALPGTWKLARGRAITLRPATDGIVRVAHGRVWATVDGPHGVTPDDSGDHVLEVGRSMYVKAGQRVVLEAWNQAGASYFAWDPVLATVRVVRPRLNFSGVLQPLADLRMAAAIGFRALGQLATGLVRLAWQVVRPGRAVPPARGRRAYG</sequence>
<dbReference type="RefSeq" id="WP_187077416.1">
    <property type="nucleotide sequence ID" value="NZ_JACORT010000007.1"/>
</dbReference>
<gene>
    <name evidence="1" type="ORF">H8N03_17120</name>
</gene>
<reference evidence="1" key="1">
    <citation type="submission" date="2020-08" db="EMBL/GenBank/DDBJ databases">
        <title>Ramlibacter sp. USB13 16S ribosomal RNA gene genome sequencing and assembly.</title>
        <authorList>
            <person name="Kang M."/>
        </authorList>
    </citation>
    <scope>NUCLEOTIDE SEQUENCE</scope>
    <source>
        <strain evidence="1">USB13</strain>
    </source>
</reference>
<dbReference type="AlphaFoldDB" id="A0A923MSZ4"/>
<dbReference type="Pfam" id="PF11142">
    <property type="entry name" value="DUF2917"/>
    <property type="match status" value="1"/>
</dbReference>
<comment type="caution">
    <text evidence="1">The sequence shown here is derived from an EMBL/GenBank/DDBJ whole genome shotgun (WGS) entry which is preliminary data.</text>
</comment>
<evidence type="ECO:0000313" key="1">
    <source>
        <dbReference type="EMBL" id="MBC5784673.1"/>
    </source>
</evidence>
<dbReference type="Proteomes" id="UP000608513">
    <property type="component" value="Unassembled WGS sequence"/>
</dbReference>
<dbReference type="EMBL" id="JACORT010000007">
    <property type="protein sequence ID" value="MBC5784673.1"/>
    <property type="molecule type" value="Genomic_DNA"/>
</dbReference>
<keyword evidence="2" id="KW-1185">Reference proteome</keyword>
<organism evidence="1 2">
    <name type="scientific">Ramlibacter cellulosilyticus</name>
    <dbReference type="NCBI Taxonomy" id="2764187"/>
    <lineage>
        <taxon>Bacteria</taxon>
        <taxon>Pseudomonadati</taxon>
        <taxon>Pseudomonadota</taxon>
        <taxon>Betaproteobacteria</taxon>
        <taxon>Burkholderiales</taxon>
        <taxon>Comamonadaceae</taxon>
        <taxon>Ramlibacter</taxon>
    </lineage>
</organism>
<evidence type="ECO:0000313" key="2">
    <source>
        <dbReference type="Proteomes" id="UP000608513"/>
    </source>
</evidence>
<dbReference type="InterPro" id="IPR021317">
    <property type="entry name" value="DUF2917"/>
</dbReference>
<accession>A0A923MSZ4</accession>
<protein>
    <submittedName>
        <fullName evidence="1">DUF2917 domain-containing protein</fullName>
    </submittedName>
</protein>
<proteinExistence type="predicted"/>